<organism evidence="2 3">
    <name type="scientific">Candidatus Onthousia faecipullorum</name>
    <dbReference type="NCBI Taxonomy" id="2840887"/>
    <lineage>
        <taxon>Bacteria</taxon>
        <taxon>Bacillati</taxon>
        <taxon>Bacillota</taxon>
        <taxon>Bacilli</taxon>
        <taxon>Candidatus Onthousia</taxon>
    </lineage>
</organism>
<reference evidence="2" key="1">
    <citation type="submission" date="2020-10" db="EMBL/GenBank/DDBJ databases">
        <authorList>
            <person name="Gilroy R."/>
        </authorList>
    </citation>
    <scope>NUCLEOTIDE SEQUENCE</scope>
    <source>
        <strain evidence="2">CHK195-26880</strain>
    </source>
</reference>
<comment type="caution">
    <text evidence="2">The sequence shown here is derived from an EMBL/GenBank/DDBJ whole genome shotgun (WGS) entry which is preliminary data.</text>
</comment>
<accession>A0A9D1GAS9</accession>
<dbReference type="EMBL" id="DVKQ01000030">
    <property type="protein sequence ID" value="HIT37351.1"/>
    <property type="molecule type" value="Genomic_DNA"/>
</dbReference>
<protein>
    <submittedName>
        <fullName evidence="2">Uncharacterized protein</fullName>
    </submittedName>
</protein>
<evidence type="ECO:0000313" key="3">
    <source>
        <dbReference type="Proteomes" id="UP000886833"/>
    </source>
</evidence>
<keyword evidence="1" id="KW-0812">Transmembrane</keyword>
<evidence type="ECO:0000256" key="1">
    <source>
        <dbReference type="SAM" id="Phobius"/>
    </source>
</evidence>
<gene>
    <name evidence="2" type="ORF">IAB59_02580</name>
</gene>
<feature type="transmembrane region" description="Helical" evidence="1">
    <location>
        <begin position="115"/>
        <end position="135"/>
    </location>
</feature>
<dbReference type="AlphaFoldDB" id="A0A9D1GAS9"/>
<sequence>MKRIFNGLFYGLKFLLLIAAFSLSLFIFLRMNMRLDKSFVSVLPQFIPFVILLILFIVNMLFKQEGVTKCLFYNLTCSLVLTTIVLVSLRAIMDTNMVLNGKYGYGIDFNFFDNFLAYIDMMVYGLIISNILFMFKEKDNIKDEKIESDKSNKSKRFKKA</sequence>
<evidence type="ECO:0000313" key="2">
    <source>
        <dbReference type="EMBL" id="HIT37351.1"/>
    </source>
</evidence>
<keyword evidence="1" id="KW-0472">Membrane</keyword>
<feature type="transmembrane region" description="Helical" evidence="1">
    <location>
        <begin position="71"/>
        <end position="93"/>
    </location>
</feature>
<dbReference type="Proteomes" id="UP000886833">
    <property type="component" value="Unassembled WGS sequence"/>
</dbReference>
<name>A0A9D1GAS9_9FIRM</name>
<reference evidence="2" key="2">
    <citation type="journal article" date="2021" name="PeerJ">
        <title>Extensive microbial diversity within the chicken gut microbiome revealed by metagenomics and culture.</title>
        <authorList>
            <person name="Gilroy R."/>
            <person name="Ravi A."/>
            <person name="Getino M."/>
            <person name="Pursley I."/>
            <person name="Horton D.L."/>
            <person name="Alikhan N.F."/>
            <person name="Baker D."/>
            <person name="Gharbi K."/>
            <person name="Hall N."/>
            <person name="Watson M."/>
            <person name="Adriaenssens E.M."/>
            <person name="Foster-Nyarko E."/>
            <person name="Jarju S."/>
            <person name="Secka A."/>
            <person name="Antonio M."/>
            <person name="Oren A."/>
            <person name="Chaudhuri R.R."/>
            <person name="La Ragione R."/>
            <person name="Hildebrand F."/>
            <person name="Pallen M.J."/>
        </authorList>
    </citation>
    <scope>NUCLEOTIDE SEQUENCE</scope>
    <source>
        <strain evidence="2">CHK195-26880</strain>
    </source>
</reference>
<feature type="transmembrane region" description="Helical" evidence="1">
    <location>
        <begin position="7"/>
        <end position="29"/>
    </location>
</feature>
<proteinExistence type="predicted"/>
<keyword evidence="1" id="KW-1133">Transmembrane helix</keyword>
<feature type="transmembrane region" description="Helical" evidence="1">
    <location>
        <begin position="41"/>
        <end position="62"/>
    </location>
</feature>